<protein>
    <submittedName>
        <fullName evidence="6">MBL fold metallo-hydrolase</fullName>
    </submittedName>
</protein>
<reference evidence="6 7" key="1">
    <citation type="submission" date="2020-05" db="EMBL/GenBank/DDBJ databases">
        <title>Complete genome sequence of Gemmatimonas greenlandica TET16.</title>
        <authorList>
            <person name="Zeng Y."/>
        </authorList>
    </citation>
    <scope>NUCLEOTIDE SEQUENCE [LARGE SCALE GENOMIC DNA]</scope>
    <source>
        <strain evidence="6 7">TET16</strain>
    </source>
</reference>
<evidence type="ECO:0000256" key="3">
    <source>
        <dbReference type="ARBA" id="ARBA00022801"/>
    </source>
</evidence>
<dbReference type="SMART" id="SM00849">
    <property type="entry name" value="Lactamase_B"/>
    <property type="match status" value="1"/>
</dbReference>
<dbReference type="Proteomes" id="UP000500938">
    <property type="component" value="Chromosome"/>
</dbReference>
<comment type="cofactor">
    <cofactor evidence="1">
        <name>Zn(2+)</name>
        <dbReference type="ChEBI" id="CHEBI:29105"/>
    </cofactor>
</comment>
<dbReference type="SUPFAM" id="SSF56281">
    <property type="entry name" value="Metallo-hydrolase/oxidoreductase"/>
    <property type="match status" value="1"/>
</dbReference>
<evidence type="ECO:0000313" key="6">
    <source>
        <dbReference type="EMBL" id="QJR38104.1"/>
    </source>
</evidence>
<dbReference type="Pfam" id="PF00753">
    <property type="entry name" value="Lactamase_B"/>
    <property type="match status" value="1"/>
</dbReference>
<keyword evidence="2" id="KW-0479">Metal-binding</keyword>
<dbReference type="GO" id="GO:0016787">
    <property type="term" value="F:hydrolase activity"/>
    <property type="evidence" value="ECO:0007669"/>
    <property type="project" value="UniProtKB-KW"/>
</dbReference>
<proteinExistence type="predicted"/>
<dbReference type="EMBL" id="CP053085">
    <property type="protein sequence ID" value="QJR38104.1"/>
    <property type="molecule type" value="Genomic_DNA"/>
</dbReference>
<name>A0A6M4ITR8_9BACT</name>
<dbReference type="AlphaFoldDB" id="A0A6M4ITR8"/>
<dbReference type="KEGG" id="ggr:HKW67_04390"/>
<evidence type="ECO:0000259" key="5">
    <source>
        <dbReference type="SMART" id="SM00849"/>
    </source>
</evidence>
<keyword evidence="4" id="KW-0862">Zinc</keyword>
<sequence length="213" mass="22529">MTLQQLTVGPLQENCWLIADPVSGKAVLVDPGDEADHLLAAVDASGCTLDAIWLTHAHFDHVGGVAGIIAQRPVPIWVHPADAFFYANAASNAARWGVVIDDPPPADHDLAEGDRVRLGDYQFDVWHLPGHAPGHVAFIGHGLCFSGDVLFAGSIGRTDLPLCDPTAMHQSLMRMATLGVETRVFPGHGVATTVGRELASNPFLRGAARPLGA</sequence>
<keyword evidence="7" id="KW-1185">Reference proteome</keyword>
<evidence type="ECO:0000256" key="4">
    <source>
        <dbReference type="ARBA" id="ARBA00022833"/>
    </source>
</evidence>
<dbReference type="PANTHER" id="PTHR46233:SF3">
    <property type="entry name" value="HYDROXYACYLGLUTATHIONE HYDROLASE GLOC"/>
    <property type="match status" value="1"/>
</dbReference>
<evidence type="ECO:0000256" key="2">
    <source>
        <dbReference type="ARBA" id="ARBA00022723"/>
    </source>
</evidence>
<keyword evidence="3 6" id="KW-0378">Hydrolase</keyword>
<gene>
    <name evidence="6" type="ORF">HKW67_04390</name>
</gene>
<dbReference type="PANTHER" id="PTHR46233">
    <property type="entry name" value="HYDROXYACYLGLUTATHIONE HYDROLASE GLOC"/>
    <property type="match status" value="1"/>
</dbReference>
<evidence type="ECO:0000256" key="1">
    <source>
        <dbReference type="ARBA" id="ARBA00001947"/>
    </source>
</evidence>
<dbReference type="GO" id="GO:0046872">
    <property type="term" value="F:metal ion binding"/>
    <property type="evidence" value="ECO:0007669"/>
    <property type="project" value="UniProtKB-KW"/>
</dbReference>
<evidence type="ECO:0000313" key="7">
    <source>
        <dbReference type="Proteomes" id="UP000500938"/>
    </source>
</evidence>
<accession>A0A6M4ITR8</accession>
<dbReference type="InterPro" id="IPR001279">
    <property type="entry name" value="Metallo-B-lactamas"/>
</dbReference>
<dbReference type="InterPro" id="IPR051453">
    <property type="entry name" value="MBL_Glyoxalase_II"/>
</dbReference>
<dbReference type="CDD" id="cd16322">
    <property type="entry name" value="TTHA1623-like_MBL-fold"/>
    <property type="match status" value="1"/>
</dbReference>
<dbReference type="Gene3D" id="3.60.15.10">
    <property type="entry name" value="Ribonuclease Z/Hydroxyacylglutathione hydrolase-like"/>
    <property type="match status" value="1"/>
</dbReference>
<feature type="domain" description="Metallo-beta-lactamase" evidence="5">
    <location>
        <begin position="12"/>
        <end position="188"/>
    </location>
</feature>
<dbReference type="InterPro" id="IPR036866">
    <property type="entry name" value="RibonucZ/Hydroxyglut_hydro"/>
</dbReference>
<organism evidence="6 7">
    <name type="scientific">Gemmatimonas groenlandica</name>
    <dbReference type="NCBI Taxonomy" id="2732249"/>
    <lineage>
        <taxon>Bacteria</taxon>
        <taxon>Pseudomonadati</taxon>
        <taxon>Gemmatimonadota</taxon>
        <taxon>Gemmatimonadia</taxon>
        <taxon>Gemmatimonadales</taxon>
        <taxon>Gemmatimonadaceae</taxon>
        <taxon>Gemmatimonas</taxon>
    </lineage>
</organism>